<reference evidence="3" key="1">
    <citation type="journal article" date="2021" name="Genome Biol. Evol.">
        <title>The assembled and annotated genome of the fairy-ring fungus Marasmius oreades.</title>
        <authorList>
            <person name="Hiltunen M."/>
            <person name="Ament-Velasquez S.L."/>
            <person name="Johannesson H."/>
        </authorList>
    </citation>
    <scope>NUCLEOTIDE SEQUENCE</scope>
    <source>
        <strain evidence="3">03SP1</strain>
    </source>
</reference>
<dbReference type="OrthoDB" id="10447320at2759"/>
<evidence type="ECO:0000313" key="3">
    <source>
        <dbReference type="EMBL" id="KAG7095641.1"/>
    </source>
</evidence>
<dbReference type="RefSeq" id="XP_043012111.1">
    <property type="nucleotide sequence ID" value="XM_043151018.1"/>
</dbReference>
<accession>A0A9P7UW49</accession>
<sequence>MPHIPVLSQIGNHGDQALPRAIILDEDSKIKQDDEQLAYSYSTRTFERYRKHAGQDDENRPNRLATFEANKYKHRVLSFNDNEDLKREIVNEFAEHAGQGHQEPPWATAMKNDIIERIERLETAVDELRVETRKIWTSVHEMNARELQELNTLAEDGKLYEVPLKDGRRHWGKAMTFSRLYPERLSPTDVEVVLPRLNSVSAVNHLGENQVRGYLHGYYGEPLDEAAEGQGWKESTNLREKRRLVLVAIGADKR</sequence>
<organism evidence="3 4">
    <name type="scientific">Marasmius oreades</name>
    <name type="common">fairy-ring Marasmius</name>
    <dbReference type="NCBI Taxonomy" id="181124"/>
    <lineage>
        <taxon>Eukaryota</taxon>
        <taxon>Fungi</taxon>
        <taxon>Dikarya</taxon>
        <taxon>Basidiomycota</taxon>
        <taxon>Agaricomycotina</taxon>
        <taxon>Agaricomycetes</taxon>
        <taxon>Agaricomycetidae</taxon>
        <taxon>Agaricales</taxon>
        <taxon>Marasmiineae</taxon>
        <taxon>Marasmiaceae</taxon>
        <taxon>Marasmius</taxon>
    </lineage>
</organism>
<feature type="domain" description="Mug135-like C-terminal" evidence="2">
    <location>
        <begin position="159"/>
        <end position="251"/>
    </location>
</feature>
<proteinExistence type="inferred from homology"/>
<dbReference type="Pfam" id="PF08593">
    <property type="entry name" value="Mug135_C"/>
    <property type="match status" value="1"/>
</dbReference>
<dbReference type="AlphaFoldDB" id="A0A9P7UW49"/>
<dbReference type="GeneID" id="66075440"/>
<keyword evidence="4" id="KW-1185">Reference proteome</keyword>
<protein>
    <recommendedName>
        <fullName evidence="2">Mug135-like C-terminal domain-containing protein</fullName>
    </recommendedName>
</protein>
<evidence type="ECO:0000313" key="4">
    <source>
        <dbReference type="Proteomes" id="UP001049176"/>
    </source>
</evidence>
<gene>
    <name evidence="3" type="ORF">E1B28_006364</name>
</gene>
<name>A0A9P7UW49_9AGAR</name>
<dbReference type="Proteomes" id="UP001049176">
    <property type="component" value="Chromosome 3"/>
</dbReference>
<evidence type="ECO:0000256" key="1">
    <source>
        <dbReference type="ARBA" id="ARBA00005788"/>
    </source>
</evidence>
<evidence type="ECO:0000259" key="2">
    <source>
        <dbReference type="Pfam" id="PF08593"/>
    </source>
</evidence>
<dbReference type="KEGG" id="more:E1B28_006364"/>
<comment type="caution">
    <text evidence="3">The sequence shown here is derived from an EMBL/GenBank/DDBJ whole genome shotgun (WGS) entry which is preliminary data.</text>
</comment>
<comment type="similarity">
    <text evidence="1">Belongs to the UPF0612 family.</text>
</comment>
<dbReference type="InterPro" id="IPR013902">
    <property type="entry name" value="Mug135-like_C"/>
</dbReference>
<dbReference type="EMBL" id="CM032183">
    <property type="protein sequence ID" value="KAG7095641.1"/>
    <property type="molecule type" value="Genomic_DNA"/>
</dbReference>